<keyword evidence="5" id="KW-1185">Reference proteome</keyword>
<dbReference type="PANTHER" id="PTHR21450:SF35">
    <property type="entry name" value="TRANSCRIPTION FACTOR, PUTATIVE (DUF630 AND DUF632)-RELATED"/>
    <property type="match status" value="1"/>
</dbReference>
<feature type="compositionally biased region" description="Polar residues" evidence="1">
    <location>
        <begin position="76"/>
        <end position="85"/>
    </location>
</feature>
<feature type="domain" description="DUF632" evidence="2">
    <location>
        <begin position="284"/>
        <end position="626"/>
    </location>
</feature>
<feature type="region of interest" description="Disordered" evidence="1">
    <location>
        <begin position="633"/>
        <end position="664"/>
    </location>
</feature>
<evidence type="ECO:0000259" key="2">
    <source>
        <dbReference type="Pfam" id="PF04782"/>
    </source>
</evidence>
<proteinExistence type="predicted"/>
<evidence type="ECO:0000256" key="1">
    <source>
        <dbReference type="SAM" id="MobiDB-lite"/>
    </source>
</evidence>
<dbReference type="EMBL" id="CM017874">
    <property type="protein sequence ID" value="KAG1334552.1"/>
    <property type="molecule type" value="Genomic_DNA"/>
</dbReference>
<accession>A0A8K0I2C5</accession>
<evidence type="ECO:0000313" key="5">
    <source>
        <dbReference type="Proteomes" id="UP000797356"/>
    </source>
</evidence>
<gene>
    <name evidence="4" type="ORF">COCNU_03G006710</name>
</gene>
<dbReference type="PANTHER" id="PTHR21450">
    <property type="entry name" value="PROTEIN ALTERED PHOSPHATE STARVATION RESPONSE 1"/>
    <property type="match status" value="1"/>
</dbReference>
<feature type="region of interest" description="Disordered" evidence="1">
    <location>
        <begin position="73"/>
        <end position="101"/>
    </location>
</feature>
<evidence type="ECO:0000259" key="3">
    <source>
        <dbReference type="Pfam" id="PF04783"/>
    </source>
</evidence>
<sequence>MGSSGSKPCKNEALILCKERIRYIKEVINSWYALSAAHLSYIQSLRGVGTALRRFVEAEIVAESSLSISELEKSPTHSSYASPSPSRFPEHVGSPSLSESPLSPRLSNLSYMRAPDGAAVTVTINSSAVDFVEEESLTFSLPPPAPPEISSSWDFFDPADAMDSAGVHNGESAHSLNFSRLMGLRQLKEAEVVPLLEEEAPNSYRKKEQSKWGKADLEGINENARSVDLIQPKRDEGCNSANKSVEALTKIASSELDVSKMEKELHAEREDASEFITHRAKDFLSSMRDIEHRFLRAAEAGNEVSRMLETNKIRLGISLETIGQPPATQLLSAFHHVCCKGEMVHKLESIQHVPRVITWNRSISSLSSSSRTPLASAAKDDGGDSSSDFIEEFSMISGSHSSTLDRLYAWEKKLYDEVKGSEYIRKAYDQKCSQLRHQSARDLHAKLIDRTRAVVKDLHSRIRVAIQSVDSISKRIERLRDEELHPQLVELIQGMIRMWKDMLECHHAQFITISLAYHMKNSAASPHSEPFRQALMHLQSELECFRSSFASWVNAHKSYMGALNAWLQKCILQPKERRKGRKVAFPPRQALSPPIFVLCHDLLAGLNSLPSEELCDSIKGIVSVLHDSFEQQLEAKQTGKNPEKPENDREFEKNEDEKGRRASNLDNLQSSLTRLFDWFTKFSEASLKAYEDVKQGNEIARIAYTNDGLRSVTVENSIVAFFKVVTTGGKISQGYALRIRFTNGKA</sequence>
<feature type="compositionally biased region" description="Basic and acidic residues" evidence="1">
    <location>
        <begin position="641"/>
        <end position="660"/>
    </location>
</feature>
<dbReference type="Pfam" id="PF04783">
    <property type="entry name" value="DUF630"/>
    <property type="match status" value="1"/>
</dbReference>
<dbReference type="Pfam" id="PF04782">
    <property type="entry name" value="DUF632"/>
    <property type="match status" value="1"/>
</dbReference>
<protein>
    <submittedName>
        <fullName evidence="4">Nitrate regulatory gene2 protein</fullName>
    </submittedName>
</protein>
<dbReference type="InterPro" id="IPR006867">
    <property type="entry name" value="DUF632"/>
</dbReference>
<reference evidence="4" key="2">
    <citation type="submission" date="2019-07" db="EMBL/GenBank/DDBJ databases">
        <authorList>
            <person name="Yang Y."/>
            <person name="Bocs S."/>
            <person name="Baudouin L."/>
        </authorList>
    </citation>
    <scope>NUCLEOTIDE SEQUENCE</scope>
    <source>
        <tissue evidence="4">Spear leaf of Hainan Tall coconut</tissue>
    </source>
</reference>
<dbReference type="OrthoDB" id="1871118at2759"/>
<evidence type="ECO:0000313" key="4">
    <source>
        <dbReference type="EMBL" id="KAG1334552.1"/>
    </source>
</evidence>
<dbReference type="Proteomes" id="UP000797356">
    <property type="component" value="Chromosome 3"/>
</dbReference>
<dbReference type="AlphaFoldDB" id="A0A8K0I2C5"/>
<organism evidence="4 5">
    <name type="scientific">Cocos nucifera</name>
    <name type="common">Coconut palm</name>
    <dbReference type="NCBI Taxonomy" id="13894"/>
    <lineage>
        <taxon>Eukaryota</taxon>
        <taxon>Viridiplantae</taxon>
        <taxon>Streptophyta</taxon>
        <taxon>Embryophyta</taxon>
        <taxon>Tracheophyta</taxon>
        <taxon>Spermatophyta</taxon>
        <taxon>Magnoliopsida</taxon>
        <taxon>Liliopsida</taxon>
        <taxon>Arecaceae</taxon>
        <taxon>Arecoideae</taxon>
        <taxon>Cocoseae</taxon>
        <taxon>Attaleinae</taxon>
        <taxon>Cocos</taxon>
    </lineage>
</organism>
<feature type="domain" description="DUF630" evidence="3">
    <location>
        <begin position="1"/>
        <end position="59"/>
    </location>
</feature>
<comment type="caution">
    <text evidence="4">The sequence shown here is derived from an EMBL/GenBank/DDBJ whole genome shotgun (WGS) entry which is preliminary data.</text>
</comment>
<name>A0A8K0I2C5_COCNU</name>
<reference evidence="4" key="1">
    <citation type="journal article" date="2017" name="Gigascience">
        <title>The genome draft of coconut (Cocos nucifera).</title>
        <authorList>
            <person name="Xiao Y."/>
            <person name="Xu P."/>
            <person name="Fan H."/>
            <person name="Baudouin L."/>
            <person name="Xia W."/>
            <person name="Bocs S."/>
            <person name="Xu J."/>
            <person name="Li Q."/>
            <person name="Guo A."/>
            <person name="Zhou L."/>
            <person name="Li J."/>
            <person name="Wu Y."/>
            <person name="Ma Z."/>
            <person name="Armero A."/>
            <person name="Issali A.E."/>
            <person name="Liu N."/>
            <person name="Peng M."/>
            <person name="Yang Y."/>
        </authorList>
    </citation>
    <scope>NUCLEOTIDE SEQUENCE</scope>
    <source>
        <tissue evidence="4">Spear leaf of Hainan Tall coconut</tissue>
    </source>
</reference>
<dbReference type="InterPro" id="IPR006868">
    <property type="entry name" value="DUF630"/>
</dbReference>